<evidence type="ECO:0008006" key="3">
    <source>
        <dbReference type="Google" id="ProtNLM"/>
    </source>
</evidence>
<proteinExistence type="predicted"/>
<evidence type="ECO:0000313" key="1">
    <source>
        <dbReference type="EMBL" id="PIY97022.1"/>
    </source>
</evidence>
<dbReference type="AlphaFoldDB" id="A0A2M7RKB4"/>
<accession>A0A2M7RKB4</accession>
<dbReference type="Proteomes" id="UP000230779">
    <property type="component" value="Unassembled WGS sequence"/>
</dbReference>
<name>A0A2M7RKB4_9BACT</name>
<protein>
    <recommendedName>
        <fullName evidence="3">Glycosyltransferase</fullName>
    </recommendedName>
</protein>
<comment type="caution">
    <text evidence="1">The sequence shown here is derived from an EMBL/GenBank/DDBJ whole genome shotgun (WGS) entry which is preliminary data.</text>
</comment>
<evidence type="ECO:0000313" key="2">
    <source>
        <dbReference type="Proteomes" id="UP000230779"/>
    </source>
</evidence>
<dbReference type="EMBL" id="PFMD01000021">
    <property type="protein sequence ID" value="PIY97022.1"/>
    <property type="molecule type" value="Genomic_DNA"/>
</dbReference>
<gene>
    <name evidence="1" type="ORF">COY66_01655</name>
</gene>
<sequence length="258" mass="31273">MFSENIKNPKVIFSTKCWENDWKILLKKQFINEIINRNDFDFAKKVLMINNVNDVDSIKKLSDELVNKKIIDEYHIVKQYENEVLKYFNLEKSSFGKGYYYSIAEMMEIYLYRNCDFLVHFSGDSVMEKKYNWIIPALEIFQNNRDIVVVNPCWNQKYREAKKEAIKEFDYYYLGPGFSDQCYMIRLSEFSKQIYNHNHPSSERYPKYADNLFEKRVDAWMRNCHKYRATLKNISYLHKNWTTLSKFSFSLFNRFKAV</sequence>
<organism evidence="1 2">
    <name type="scientific">Candidatus Kerfeldbacteria bacterium CG_4_10_14_0_8_um_filter_42_10</name>
    <dbReference type="NCBI Taxonomy" id="2014248"/>
    <lineage>
        <taxon>Bacteria</taxon>
        <taxon>Candidatus Kerfeldiibacteriota</taxon>
    </lineage>
</organism>
<reference evidence="1 2" key="1">
    <citation type="submission" date="2017-09" db="EMBL/GenBank/DDBJ databases">
        <title>Depth-based differentiation of microbial function through sediment-hosted aquifers and enrichment of novel symbionts in the deep terrestrial subsurface.</title>
        <authorList>
            <person name="Probst A.J."/>
            <person name="Ladd B."/>
            <person name="Jarett J.K."/>
            <person name="Geller-Mcgrath D.E."/>
            <person name="Sieber C.M."/>
            <person name="Emerson J.B."/>
            <person name="Anantharaman K."/>
            <person name="Thomas B.C."/>
            <person name="Malmstrom R."/>
            <person name="Stieglmeier M."/>
            <person name="Klingl A."/>
            <person name="Woyke T."/>
            <person name="Ryan C.M."/>
            <person name="Banfield J.F."/>
        </authorList>
    </citation>
    <scope>NUCLEOTIDE SEQUENCE [LARGE SCALE GENOMIC DNA]</scope>
    <source>
        <strain evidence="1">CG_4_10_14_0_8_um_filter_42_10</strain>
    </source>
</reference>